<feature type="compositionally biased region" description="Low complexity" evidence="2">
    <location>
        <begin position="31"/>
        <end position="53"/>
    </location>
</feature>
<feature type="compositionally biased region" description="Basic residues" evidence="2">
    <location>
        <begin position="81"/>
        <end position="94"/>
    </location>
</feature>
<evidence type="ECO:0000256" key="1">
    <source>
        <dbReference type="ARBA" id="ARBA00023125"/>
    </source>
</evidence>
<evidence type="ECO:0000313" key="5">
    <source>
        <dbReference type="Proteomes" id="UP001476247"/>
    </source>
</evidence>
<keyword evidence="5" id="KW-1185">Reference proteome</keyword>
<evidence type="ECO:0000256" key="2">
    <source>
        <dbReference type="SAM" id="MobiDB-lite"/>
    </source>
</evidence>
<feature type="region of interest" description="Disordered" evidence="2">
    <location>
        <begin position="81"/>
        <end position="122"/>
    </location>
</feature>
<feature type="region of interest" description="Disordered" evidence="2">
    <location>
        <begin position="1"/>
        <end position="61"/>
    </location>
</feature>
<dbReference type="EMBL" id="BAABUJ010000012">
    <property type="protein sequence ID" value="GAA5799348.1"/>
    <property type="molecule type" value="Genomic_DNA"/>
</dbReference>
<evidence type="ECO:0000313" key="4">
    <source>
        <dbReference type="EMBL" id="GAA5799348.1"/>
    </source>
</evidence>
<accession>A0ABP9XX70</accession>
<gene>
    <name evidence="4" type="ORF">HPULCUR_004762</name>
</gene>
<feature type="region of interest" description="Disordered" evidence="2">
    <location>
        <begin position="536"/>
        <end position="555"/>
    </location>
</feature>
<organism evidence="4 5">
    <name type="scientific">Helicostylum pulchrum</name>
    <dbReference type="NCBI Taxonomy" id="562976"/>
    <lineage>
        <taxon>Eukaryota</taxon>
        <taxon>Fungi</taxon>
        <taxon>Fungi incertae sedis</taxon>
        <taxon>Mucoromycota</taxon>
        <taxon>Mucoromycotina</taxon>
        <taxon>Mucoromycetes</taxon>
        <taxon>Mucorales</taxon>
        <taxon>Mucorineae</taxon>
        <taxon>Mucoraceae</taxon>
        <taxon>Helicostylum</taxon>
    </lineage>
</organism>
<dbReference type="InterPro" id="IPR010095">
    <property type="entry name" value="Cas12f1-like_TNB"/>
</dbReference>
<proteinExistence type="predicted"/>
<sequence length="861" mass="98496">MNKATPPTRKREREDDTDEGRPRKRQEVPGSSTSQQDSISSAVASTSTSIPASGGTRSTTANIRAGARNILSEAQNFANRRARAAGKDARRRVTRNPNSVKPCPTCTKKGRYDTATPHSSRRSVLCPGHVQSTDEFIEESVGKGYRRFIRKHGLQDLVILEQRVKEVFLRKISESVNDYRQVAIKSQLFASYYIRNRLSRNLPLPPIVFHQAFFYACIQRNIGRNITNTDPNLPRANINAVFEQYDGQFLNNCVAMEPGRNVHTNALASMANISAQNLANHVSENYTKTLRNYIKIRLKEVFNLNAGDINRLCQYVLNNSVNSSTRVTWPETIQNTPNNIALVNTIIGASRITNEPVTMTLMTTNPGLFLQHMYQILLYFERFNNDNIRTFNEVQTEASYAWMKQVLSGNDLFKVFNRKKRNRLSFLAFRSLRDNINLENTLQLDVAQYEYIINLIQTTRNQIINSEIYLDENNENRLNTRIQDCFRPDMALSIKQYKLFSLVPMYSFTRKYVEIYIKHLRSLLLKAQRKTGITLDSLNRNRNRNNDDNNEGDNENKHELATLLFSQVFDFERLRLGLNYNGKQMFTNMVRTDGYGIDFILAGPKNPDANLPDLDLNDFTPRELNENFCLWGADPGQTNIFTASDGHGNDSHQVQKYSTAEYYTRAGFKKSNKTILNLKNGDEQLSEAERNIATFKTANMEVFLLYIHSVLNNIDVLVRFYDDRFTSLRFLNYIGRQRADAEMVNIFVTVALGDAVFPSSMKGTIPGLARRLVKKLKIAEREGLLVTVPVTEYMTSKTCSNCSRNDTENVEIDGVTLFSVLLCLNQTCNTLWQRDINASRNMHYISYNVIATGEVPVIFRR</sequence>
<feature type="compositionally biased region" description="Basic and acidic residues" evidence="2">
    <location>
        <begin position="9"/>
        <end position="27"/>
    </location>
</feature>
<feature type="domain" description="Cas12f1-like TNB" evidence="3">
    <location>
        <begin position="779"/>
        <end position="842"/>
    </location>
</feature>
<name>A0ABP9XX70_9FUNG</name>
<evidence type="ECO:0000259" key="3">
    <source>
        <dbReference type="Pfam" id="PF07282"/>
    </source>
</evidence>
<keyword evidence="1" id="KW-0238">DNA-binding</keyword>
<dbReference type="Pfam" id="PF07282">
    <property type="entry name" value="Cas12f1-like_TNB"/>
    <property type="match status" value="1"/>
</dbReference>
<comment type="caution">
    <text evidence="4">The sequence shown here is derived from an EMBL/GenBank/DDBJ whole genome shotgun (WGS) entry which is preliminary data.</text>
</comment>
<reference evidence="4 5" key="1">
    <citation type="submission" date="2024-04" db="EMBL/GenBank/DDBJ databases">
        <title>genome sequences of Mucor flavus KT1a and Helicostylum pulchrum KT1b strains isolation_sourced from the surface of a dry-aged beef.</title>
        <authorList>
            <person name="Toyotome T."/>
            <person name="Hosono M."/>
            <person name="Torimaru M."/>
            <person name="Fukuda K."/>
            <person name="Mikami N."/>
        </authorList>
    </citation>
    <scope>NUCLEOTIDE SEQUENCE [LARGE SCALE GENOMIC DNA]</scope>
    <source>
        <strain evidence="4 5">KT1b</strain>
    </source>
</reference>
<dbReference type="Proteomes" id="UP001476247">
    <property type="component" value="Unassembled WGS sequence"/>
</dbReference>
<protein>
    <recommendedName>
        <fullName evidence="3">Cas12f1-like TNB domain-containing protein</fullName>
    </recommendedName>
</protein>